<feature type="transmembrane region" description="Helical" evidence="1">
    <location>
        <begin position="12"/>
        <end position="39"/>
    </location>
</feature>
<comment type="caution">
    <text evidence="2">The sequence shown here is derived from an EMBL/GenBank/DDBJ whole genome shotgun (WGS) entry which is preliminary data.</text>
</comment>
<dbReference type="AlphaFoldDB" id="A0ABD3PQ43"/>
<dbReference type="EMBL" id="JABMIG020000132">
    <property type="protein sequence ID" value="KAL3790153.1"/>
    <property type="molecule type" value="Genomic_DNA"/>
</dbReference>
<keyword evidence="1" id="KW-0472">Membrane</keyword>
<feature type="transmembrane region" description="Helical" evidence="1">
    <location>
        <begin position="95"/>
        <end position="115"/>
    </location>
</feature>
<sequence>MSARHTVQGLSLFSALCVCAAFILNWYSTVACNFISVALTYGSSSDPSSVSLHFGIWNYQSWTVVSSSSGTVVFQGCWRYPDYVEVDPEWKAAKAFSVMALVFGLALMLAVLFSACSGKGAKQVTPASGVGFFICSLFSGLSLLLLGSDLCKENVLSEGLESMYPNSNMSVASCGISAGAKCSISATILWFLAGVSSCRAYKVEVESVQDELTGGPTTPLVNDMEMED</sequence>
<evidence type="ECO:0000313" key="2">
    <source>
        <dbReference type="EMBL" id="KAL3790153.1"/>
    </source>
</evidence>
<accession>A0ABD3PQ43</accession>
<feature type="transmembrane region" description="Helical" evidence="1">
    <location>
        <begin position="168"/>
        <end position="192"/>
    </location>
</feature>
<evidence type="ECO:0000313" key="3">
    <source>
        <dbReference type="Proteomes" id="UP001516023"/>
    </source>
</evidence>
<keyword evidence="1" id="KW-1133">Transmembrane helix</keyword>
<name>A0ABD3PQ43_9STRA</name>
<proteinExistence type="predicted"/>
<dbReference type="Proteomes" id="UP001516023">
    <property type="component" value="Unassembled WGS sequence"/>
</dbReference>
<keyword evidence="1" id="KW-0812">Transmembrane</keyword>
<organism evidence="2 3">
    <name type="scientific">Cyclotella cryptica</name>
    <dbReference type="NCBI Taxonomy" id="29204"/>
    <lineage>
        <taxon>Eukaryota</taxon>
        <taxon>Sar</taxon>
        <taxon>Stramenopiles</taxon>
        <taxon>Ochrophyta</taxon>
        <taxon>Bacillariophyta</taxon>
        <taxon>Coscinodiscophyceae</taxon>
        <taxon>Thalassiosirophycidae</taxon>
        <taxon>Stephanodiscales</taxon>
        <taxon>Stephanodiscaceae</taxon>
        <taxon>Cyclotella</taxon>
    </lineage>
</organism>
<dbReference type="Gene3D" id="1.20.140.150">
    <property type="match status" value="1"/>
</dbReference>
<feature type="transmembrane region" description="Helical" evidence="1">
    <location>
        <begin position="127"/>
        <end position="148"/>
    </location>
</feature>
<dbReference type="PROSITE" id="PS51257">
    <property type="entry name" value="PROKAR_LIPOPROTEIN"/>
    <property type="match status" value="1"/>
</dbReference>
<keyword evidence="3" id="KW-1185">Reference proteome</keyword>
<reference evidence="2 3" key="1">
    <citation type="journal article" date="2020" name="G3 (Bethesda)">
        <title>Improved Reference Genome for Cyclotella cryptica CCMP332, a Model for Cell Wall Morphogenesis, Salinity Adaptation, and Lipid Production in Diatoms (Bacillariophyta).</title>
        <authorList>
            <person name="Roberts W.R."/>
            <person name="Downey K.M."/>
            <person name="Ruck E.C."/>
            <person name="Traller J.C."/>
            <person name="Alverson A.J."/>
        </authorList>
    </citation>
    <scope>NUCLEOTIDE SEQUENCE [LARGE SCALE GENOMIC DNA]</scope>
    <source>
        <strain evidence="2 3">CCMP332</strain>
    </source>
</reference>
<protein>
    <submittedName>
        <fullName evidence="2">Uncharacterized protein</fullName>
    </submittedName>
</protein>
<evidence type="ECO:0000256" key="1">
    <source>
        <dbReference type="SAM" id="Phobius"/>
    </source>
</evidence>
<gene>
    <name evidence="2" type="ORF">HJC23_009590</name>
</gene>